<evidence type="ECO:0000313" key="4">
    <source>
        <dbReference type="EMBL" id="KGE04214.1"/>
    </source>
</evidence>
<protein>
    <submittedName>
        <fullName evidence="4">Alpha-L-glutamate ligase family protein</fullName>
    </submittedName>
</protein>
<dbReference type="GO" id="GO:0018169">
    <property type="term" value="F:ribosomal S6-glutamic acid ligase activity"/>
    <property type="evidence" value="ECO:0007669"/>
    <property type="project" value="TreeGrafter"/>
</dbReference>
<keyword evidence="5" id="KW-1185">Reference proteome</keyword>
<dbReference type="PATRIC" id="fig|1265313.6.peg.1175"/>
<dbReference type="RefSeq" id="WP_035518036.1">
    <property type="nucleotide sequence ID" value="NZ_KN234798.1"/>
</dbReference>
<dbReference type="PANTHER" id="PTHR21621">
    <property type="entry name" value="RIBOSOMAL PROTEIN S6 MODIFICATION PROTEIN"/>
    <property type="match status" value="1"/>
</dbReference>
<dbReference type="InterPro" id="IPR011761">
    <property type="entry name" value="ATP-grasp"/>
</dbReference>
<dbReference type="SUPFAM" id="SSF56059">
    <property type="entry name" value="Glutathione synthetase ATP-binding domain-like"/>
    <property type="match status" value="1"/>
</dbReference>
<dbReference type="PANTHER" id="PTHR21621:SF0">
    <property type="entry name" value="BETA-CITRYLGLUTAMATE SYNTHASE B-RELATED"/>
    <property type="match status" value="1"/>
</dbReference>
<dbReference type="InterPro" id="IPR039523">
    <property type="entry name" value="RimK-rel_E_lig_ATP-grasp"/>
</dbReference>
<dbReference type="GO" id="GO:0046872">
    <property type="term" value="F:metal ion binding"/>
    <property type="evidence" value="ECO:0007669"/>
    <property type="project" value="InterPro"/>
</dbReference>
<dbReference type="NCBIfam" id="TIGR02291">
    <property type="entry name" value="rimK_rel_E_lig"/>
    <property type="match status" value="1"/>
</dbReference>
<keyword evidence="2" id="KW-0067">ATP-binding</keyword>
<dbReference type="STRING" id="1265313.HRUBRA_01191"/>
<dbReference type="InterPro" id="IPR011758">
    <property type="entry name" value="RimK-rel_E_lig"/>
</dbReference>
<evidence type="ECO:0000256" key="2">
    <source>
        <dbReference type="PROSITE-ProRule" id="PRU00409"/>
    </source>
</evidence>
<dbReference type="Gene3D" id="3.30.470.20">
    <property type="entry name" value="ATP-grasp fold, B domain"/>
    <property type="match status" value="1"/>
</dbReference>
<dbReference type="PROSITE" id="PS50975">
    <property type="entry name" value="ATP_GRASP"/>
    <property type="match status" value="1"/>
</dbReference>
<dbReference type="GO" id="GO:0005737">
    <property type="term" value="C:cytoplasm"/>
    <property type="evidence" value="ECO:0007669"/>
    <property type="project" value="TreeGrafter"/>
</dbReference>
<reference evidence="4 5" key="1">
    <citation type="journal article" date="2014" name="Genome Announc.">
        <title>Genome Sequence of Gammaproteobacterial Pseudohaliea rubra Type Strain DSM 19751, Isolated from Coastal Seawater of the Mediterranean Sea.</title>
        <authorList>
            <person name="Spring S."/>
            <person name="Fiebig A."/>
            <person name="Riedel T."/>
            <person name="Goker M."/>
            <person name="Klenk H.P."/>
        </authorList>
    </citation>
    <scope>NUCLEOTIDE SEQUENCE [LARGE SCALE GENOMIC DNA]</scope>
    <source>
        <strain evidence="4 5">DSM 19751</strain>
    </source>
</reference>
<dbReference type="Pfam" id="PF14397">
    <property type="entry name" value="ATPgrasp_ST"/>
    <property type="match status" value="1"/>
</dbReference>
<gene>
    <name evidence="4" type="ORF">HRUBRA_01191</name>
</gene>
<comment type="caution">
    <text evidence="4">The sequence shown here is derived from an EMBL/GenBank/DDBJ whole genome shotgun (WGS) entry which is preliminary data.</text>
</comment>
<feature type="domain" description="ATP-grasp" evidence="3">
    <location>
        <begin position="45"/>
        <end position="296"/>
    </location>
</feature>
<dbReference type="EMBL" id="AUVB01000034">
    <property type="protein sequence ID" value="KGE04214.1"/>
    <property type="molecule type" value="Genomic_DNA"/>
</dbReference>
<organism evidence="4 5">
    <name type="scientific">Pseudohaliea rubra DSM 19751</name>
    <dbReference type="NCBI Taxonomy" id="1265313"/>
    <lineage>
        <taxon>Bacteria</taxon>
        <taxon>Pseudomonadati</taxon>
        <taxon>Pseudomonadota</taxon>
        <taxon>Gammaproteobacteria</taxon>
        <taxon>Cellvibrionales</taxon>
        <taxon>Halieaceae</taxon>
        <taxon>Pseudohaliea</taxon>
    </lineage>
</organism>
<dbReference type="Proteomes" id="UP000029640">
    <property type="component" value="Unassembled WGS sequence"/>
</dbReference>
<keyword evidence="4" id="KW-0436">Ligase</keyword>
<keyword evidence="1" id="KW-0464">Manganese</keyword>
<name>A0A095X014_9GAMM</name>
<evidence type="ECO:0000256" key="1">
    <source>
        <dbReference type="ARBA" id="ARBA00023211"/>
    </source>
</evidence>
<dbReference type="OrthoDB" id="336227at2"/>
<sequence length="318" mass="34903">MRRWVSPQRLERYGMLGMNARNLAFIQRYNERSRYPLVDDKLRTKLLAEDYGVPTPALRLVLRAQHQVRRAGSRLAALEGFAMKPAKGSGGKGIWVILRRDGEEWLKASGGRVGLADLQRHLSNTLAGLYSLGGNPDAVLVEDLISADDCFSGYSFEGVPDIRVVVFQGYPVMAMVRLSTHDSDGKANLHQGAVGVGLALDSGRCLRAVQFGQPLTLHPDTGRPLNAIKVPGWRELLVLAARCHEMTGLGYLGVDLVLDRQQGPMLLELNARPGLAIQIANGCGLLPRLRRVEALADRRRPGPAERVAWAMEAFADGR</sequence>
<accession>A0A095X014</accession>
<proteinExistence type="predicted"/>
<keyword evidence="2" id="KW-0547">Nucleotide-binding</keyword>
<evidence type="ECO:0000313" key="5">
    <source>
        <dbReference type="Proteomes" id="UP000029640"/>
    </source>
</evidence>
<dbReference type="GO" id="GO:0005524">
    <property type="term" value="F:ATP binding"/>
    <property type="evidence" value="ECO:0007669"/>
    <property type="project" value="UniProtKB-UniRule"/>
</dbReference>
<dbReference type="eggNOG" id="COG0189">
    <property type="taxonomic scope" value="Bacteria"/>
</dbReference>
<evidence type="ECO:0000259" key="3">
    <source>
        <dbReference type="PROSITE" id="PS50975"/>
    </source>
</evidence>
<dbReference type="GO" id="GO:0009432">
    <property type="term" value="P:SOS response"/>
    <property type="evidence" value="ECO:0007669"/>
    <property type="project" value="TreeGrafter"/>
</dbReference>
<dbReference type="AlphaFoldDB" id="A0A095X014"/>
<dbReference type="HOGENOM" id="CLU_865360_0_0_6"/>